<dbReference type="SUPFAM" id="SSF54427">
    <property type="entry name" value="NTF2-like"/>
    <property type="match status" value="1"/>
</dbReference>
<evidence type="ECO:0000313" key="2">
    <source>
        <dbReference type="EMBL" id="BBX51693.1"/>
    </source>
</evidence>
<dbReference type="Gene3D" id="3.10.450.50">
    <property type="match status" value="1"/>
</dbReference>
<sequence>MTDNVPEATTTTVTAAADNAEIVQKFLFAMAEEDFDTVESLAAPDLLWQNVGLPSLRGRARIMNLLRRGQGRMGFAVKFHRIAQEGSTVLTERTDALIFGPVRLQFWVCGTFEVHNGQIELWRDYFDFFDIMVKAPLRAALAALIPSKRVSF</sequence>
<dbReference type="AlphaFoldDB" id="A0A6N4VC45"/>
<evidence type="ECO:0000259" key="1">
    <source>
        <dbReference type="Pfam" id="PF07858"/>
    </source>
</evidence>
<dbReference type="EMBL" id="AP022570">
    <property type="protein sequence ID" value="BBX51693.1"/>
    <property type="molecule type" value="Genomic_DNA"/>
</dbReference>
<dbReference type="GO" id="GO:0016787">
    <property type="term" value="F:hydrolase activity"/>
    <property type="evidence" value="ECO:0007669"/>
    <property type="project" value="UniProtKB-KW"/>
</dbReference>
<evidence type="ECO:0000313" key="3">
    <source>
        <dbReference type="Proteomes" id="UP000466785"/>
    </source>
</evidence>
<dbReference type="InterPro" id="IPR032710">
    <property type="entry name" value="NTF2-like_dom_sf"/>
</dbReference>
<reference evidence="2 3" key="1">
    <citation type="journal article" date="2019" name="Emerg. Microbes Infect.">
        <title>Comprehensive subspecies identification of 175 nontuberculous mycobacteria species based on 7547 genomic profiles.</title>
        <authorList>
            <person name="Matsumoto Y."/>
            <person name="Kinjo T."/>
            <person name="Motooka D."/>
            <person name="Nabeya D."/>
            <person name="Jung N."/>
            <person name="Uechi K."/>
            <person name="Horii T."/>
            <person name="Iida T."/>
            <person name="Fujita J."/>
            <person name="Nakamura S."/>
        </authorList>
    </citation>
    <scope>NUCLEOTIDE SEQUENCE [LARGE SCALE GENOMIC DNA]</scope>
    <source>
        <strain evidence="2 3">JCM 12603</strain>
    </source>
</reference>
<name>A0A6N4VC45_9MYCO</name>
<keyword evidence="2" id="KW-0378">Hydrolase</keyword>
<dbReference type="Proteomes" id="UP000466785">
    <property type="component" value="Chromosome"/>
</dbReference>
<accession>A0A6N4VC45</accession>
<gene>
    <name evidence="2" type="ORF">MPOR_27190</name>
</gene>
<feature type="domain" description="Limonene-1,2-epoxide hydrolase" evidence="1">
    <location>
        <begin position="18"/>
        <end position="133"/>
    </location>
</feature>
<keyword evidence="3" id="KW-1185">Reference proteome</keyword>
<proteinExistence type="predicted"/>
<dbReference type="KEGG" id="mpof:MPOR_27190"/>
<dbReference type="InterPro" id="IPR013100">
    <property type="entry name" value="LEH"/>
</dbReference>
<dbReference type="Pfam" id="PF07858">
    <property type="entry name" value="LEH"/>
    <property type="match status" value="1"/>
</dbReference>
<dbReference type="RefSeq" id="WP_152516795.1">
    <property type="nucleotide sequence ID" value="NZ_AP022570.1"/>
</dbReference>
<organism evidence="2 3">
    <name type="scientific">Mycolicibacterium poriferae</name>
    <dbReference type="NCBI Taxonomy" id="39694"/>
    <lineage>
        <taxon>Bacteria</taxon>
        <taxon>Bacillati</taxon>
        <taxon>Actinomycetota</taxon>
        <taxon>Actinomycetes</taxon>
        <taxon>Mycobacteriales</taxon>
        <taxon>Mycobacteriaceae</taxon>
        <taxon>Mycolicibacterium</taxon>
    </lineage>
</organism>
<protein>
    <submittedName>
        <fullName evidence="2">Limonene-1,2-epoxide hydrolase</fullName>
    </submittedName>
</protein>